<name>A0A1X2EL72_9MYCO</name>
<evidence type="ECO:0000313" key="1">
    <source>
        <dbReference type="EMBL" id="ORX05767.1"/>
    </source>
</evidence>
<dbReference type="InterPro" id="IPR023393">
    <property type="entry name" value="START-like_dom_sf"/>
</dbReference>
<proteinExistence type="predicted"/>
<dbReference type="AlphaFoldDB" id="A0A1X2EL72"/>
<evidence type="ECO:0000313" key="2">
    <source>
        <dbReference type="Proteomes" id="UP000193090"/>
    </source>
</evidence>
<gene>
    <name evidence="1" type="ORF">AWC30_08015</name>
</gene>
<dbReference type="RefSeq" id="WP_085109608.1">
    <property type="nucleotide sequence ID" value="NZ_JACKSN010000152.1"/>
</dbReference>
<dbReference type="Gene3D" id="3.30.530.20">
    <property type="match status" value="1"/>
</dbReference>
<sequence>MATVVRAVRVAAPAAEVTKVATDPTVVFPIMGSFGRFDFISRHRDGSEQWDLYLNVGSIHVGGRVRVSPLSTDTLIWQSLRGTRQRARIEVTPAGDGATVTMTMQVYFSGRVTGWLTGQLARGILARNMEAGLQQLRHHIEYGPG</sequence>
<dbReference type="InterPro" id="IPR019587">
    <property type="entry name" value="Polyketide_cyclase/dehydratase"/>
</dbReference>
<organism evidence="1 2">
    <name type="scientific">Mycolicibacillus trivialis</name>
    <dbReference type="NCBI Taxonomy" id="1798"/>
    <lineage>
        <taxon>Bacteria</taxon>
        <taxon>Bacillati</taxon>
        <taxon>Actinomycetota</taxon>
        <taxon>Actinomycetes</taxon>
        <taxon>Mycobacteriales</taxon>
        <taxon>Mycobacteriaceae</taxon>
        <taxon>Mycolicibacillus</taxon>
    </lineage>
</organism>
<dbReference type="STRING" id="1798.AWC30_08015"/>
<dbReference type="Pfam" id="PF10604">
    <property type="entry name" value="Polyketide_cyc2"/>
    <property type="match status" value="1"/>
</dbReference>
<evidence type="ECO:0008006" key="3">
    <source>
        <dbReference type="Google" id="ProtNLM"/>
    </source>
</evidence>
<reference evidence="1 2" key="1">
    <citation type="submission" date="2016-01" db="EMBL/GenBank/DDBJ databases">
        <title>The new phylogeny of the genus Mycobacterium.</title>
        <authorList>
            <person name="Tarcisio F."/>
            <person name="Conor M."/>
            <person name="Antonella G."/>
            <person name="Elisabetta G."/>
            <person name="Giulia F.S."/>
            <person name="Sara T."/>
            <person name="Anna F."/>
            <person name="Clotilde B."/>
            <person name="Roberto B."/>
            <person name="Veronica D.S."/>
            <person name="Fabio R."/>
            <person name="Monica P."/>
            <person name="Olivier J."/>
            <person name="Enrico T."/>
            <person name="Nicola S."/>
        </authorList>
    </citation>
    <scope>NUCLEOTIDE SEQUENCE [LARGE SCALE GENOMIC DNA]</scope>
    <source>
        <strain evidence="1 2">DSM 44153</strain>
    </source>
</reference>
<dbReference type="EMBL" id="LQPZ01000017">
    <property type="protein sequence ID" value="ORX05767.1"/>
    <property type="molecule type" value="Genomic_DNA"/>
</dbReference>
<accession>A0A1X2EL72</accession>
<dbReference type="Proteomes" id="UP000193090">
    <property type="component" value="Unassembled WGS sequence"/>
</dbReference>
<dbReference type="SUPFAM" id="SSF55961">
    <property type="entry name" value="Bet v1-like"/>
    <property type="match status" value="1"/>
</dbReference>
<protein>
    <recommendedName>
        <fullName evidence="3">Polyketide cyclase / dehydrase and lipid transport</fullName>
    </recommendedName>
</protein>
<keyword evidence="2" id="KW-1185">Reference proteome</keyword>
<comment type="caution">
    <text evidence="1">The sequence shown here is derived from an EMBL/GenBank/DDBJ whole genome shotgun (WGS) entry which is preliminary data.</text>
</comment>